<gene>
    <name evidence="2" type="ORF">Z517_06396</name>
</gene>
<feature type="region of interest" description="Disordered" evidence="1">
    <location>
        <begin position="457"/>
        <end position="564"/>
    </location>
</feature>
<feature type="compositionally biased region" description="Polar residues" evidence="1">
    <location>
        <begin position="531"/>
        <end position="545"/>
    </location>
</feature>
<dbReference type="HOGENOM" id="CLU_444829_0_0_1"/>
<dbReference type="VEuPathDB" id="FungiDB:Z517_06396"/>
<accession>A0A0D2DPU0</accession>
<feature type="compositionally biased region" description="Low complexity" evidence="1">
    <location>
        <begin position="63"/>
        <end position="74"/>
    </location>
</feature>
<evidence type="ECO:0000313" key="2">
    <source>
        <dbReference type="EMBL" id="KIW79781.1"/>
    </source>
</evidence>
<feature type="compositionally biased region" description="Basic residues" evidence="1">
    <location>
        <begin position="550"/>
        <end position="559"/>
    </location>
</feature>
<protein>
    <submittedName>
        <fullName evidence="2">Unplaced genomic scaffold supercont1.4, whole genome shotgun sequence</fullName>
    </submittedName>
</protein>
<feature type="compositionally biased region" description="Polar residues" evidence="1">
    <location>
        <begin position="231"/>
        <end position="248"/>
    </location>
</feature>
<feature type="region of interest" description="Disordered" evidence="1">
    <location>
        <begin position="392"/>
        <end position="445"/>
    </location>
</feature>
<feature type="region of interest" description="Disordered" evidence="1">
    <location>
        <begin position="175"/>
        <end position="356"/>
    </location>
</feature>
<sequence>MNRLEFAHLLSQTQSMMAPSRAPAAAHLSHDLCPNPSETASSPSLSPRQRFQAHVRTLSDQTASPPRSASASPKRSSELQHVSSLRVSYRESPSPRSISQSSSTWENRDPILKTFNNTHNEPYFIKEEREAWSRPSPSRATIPLTDDVFFLQPPNSQSPVLQPSKQLRELRPFAPLAGSADVNERPKTSRGPTFDPSHLTIENANSGFGHEDEPTRPSKFAEGSMNARSAGVSSTWHENSSITSCSETESGDDSTPRASPQRSSIDLHEFKPETAIAPTLKQRLFKFGAKAKPKENTTRDEGEPTAKKKNGLRKSMSLWNLHGDKKKTIDGSGSPEKKSTASNHGNDLEVLNDRKRRAEEAYAQQFGMKRRKSNVGLATATTGDEISQEMLAATRNQSQGKPTSNHSRILSQSPPKLNASDSEWSDGHRDLDHHKRPTRRELEKENQQLRALLRQRQQEKIPQPTASASLQHPLTPGAVHEDDGSTPKASAKKQSRKQSGTTVPPVPALPERAALKTLSNTTNQDHAKNRGNGNSGVMSTSGTNDQPKHNVQKQRRRPSVVRGEGFSHPFSAILEEDEETGTVQARKENQRPTNDMALPKLASEMKPGNEAMGIKGMKINHVATMQMQVMQKENWEWPDDVF</sequence>
<evidence type="ECO:0000256" key="1">
    <source>
        <dbReference type="SAM" id="MobiDB-lite"/>
    </source>
</evidence>
<dbReference type="OrthoDB" id="4152101at2759"/>
<feature type="compositionally biased region" description="Basic and acidic residues" evidence="1">
    <location>
        <begin position="322"/>
        <end position="339"/>
    </location>
</feature>
<name>A0A0D2DPU0_9EURO</name>
<feature type="compositionally biased region" description="Low complexity" evidence="1">
    <location>
        <begin position="17"/>
        <end position="26"/>
    </location>
</feature>
<dbReference type="AlphaFoldDB" id="A0A0D2DPU0"/>
<feature type="region of interest" description="Disordered" evidence="1">
    <location>
        <begin position="17"/>
        <end position="113"/>
    </location>
</feature>
<feature type="compositionally biased region" description="Basic and acidic residues" evidence="1">
    <location>
        <begin position="292"/>
        <end position="306"/>
    </location>
</feature>
<organism evidence="2 3">
    <name type="scientific">Fonsecaea pedrosoi CBS 271.37</name>
    <dbReference type="NCBI Taxonomy" id="1442368"/>
    <lineage>
        <taxon>Eukaryota</taxon>
        <taxon>Fungi</taxon>
        <taxon>Dikarya</taxon>
        <taxon>Ascomycota</taxon>
        <taxon>Pezizomycotina</taxon>
        <taxon>Eurotiomycetes</taxon>
        <taxon>Chaetothyriomycetidae</taxon>
        <taxon>Chaetothyriales</taxon>
        <taxon>Herpotrichiellaceae</taxon>
        <taxon>Fonsecaea</taxon>
    </lineage>
</organism>
<feature type="compositionally biased region" description="Polar residues" evidence="1">
    <location>
        <begin position="36"/>
        <end position="49"/>
    </location>
</feature>
<dbReference type="EMBL" id="KN846972">
    <property type="protein sequence ID" value="KIW79781.1"/>
    <property type="molecule type" value="Genomic_DNA"/>
</dbReference>
<dbReference type="GeneID" id="25305886"/>
<feature type="compositionally biased region" description="Low complexity" evidence="1">
    <location>
        <begin position="92"/>
        <end position="103"/>
    </location>
</feature>
<keyword evidence="3" id="KW-1185">Reference proteome</keyword>
<evidence type="ECO:0000313" key="3">
    <source>
        <dbReference type="Proteomes" id="UP000053029"/>
    </source>
</evidence>
<proteinExistence type="predicted"/>
<reference evidence="2 3" key="1">
    <citation type="submission" date="2015-01" db="EMBL/GenBank/DDBJ databases">
        <title>The Genome Sequence of Fonsecaea pedrosoi CBS 271.37.</title>
        <authorList>
            <consortium name="The Broad Institute Genomics Platform"/>
            <person name="Cuomo C."/>
            <person name="de Hoog S."/>
            <person name="Gorbushina A."/>
            <person name="Stielow B."/>
            <person name="Teixiera M."/>
            <person name="Abouelleil A."/>
            <person name="Chapman S.B."/>
            <person name="Priest M."/>
            <person name="Young S.K."/>
            <person name="Wortman J."/>
            <person name="Nusbaum C."/>
            <person name="Birren B."/>
        </authorList>
    </citation>
    <scope>NUCLEOTIDE SEQUENCE [LARGE SCALE GENOMIC DNA]</scope>
    <source>
        <strain evidence="2 3">CBS 271.37</strain>
    </source>
</reference>
<dbReference type="Proteomes" id="UP000053029">
    <property type="component" value="Unassembled WGS sequence"/>
</dbReference>
<feature type="compositionally biased region" description="Polar residues" evidence="1">
    <location>
        <begin position="394"/>
        <end position="422"/>
    </location>
</feature>
<feature type="compositionally biased region" description="Basic and acidic residues" evidence="1">
    <location>
        <begin position="425"/>
        <end position="445"/>
    </location>
</feature>
<dbReference type="RefSeq" id="XP_013283589.1">
    <property type="nucleotide sequence ID" value="XM_013428135.1"/>
</dbReference>